<dbReference type="GO" id="GO:0000155">
    <property type="term" value="F:phosphorelay sensor kinase activity"/>
    <property type="evidence" value="ECO:0007669"/>
    <property type="project" value="InterPro"/>
</dbReference>
<dbReference type="SMART" id="SM00342">
    <property type="entry name" value="HTH_ARAC"/>
    <property type="match status" value="1"/>
</dbReference>
<organism evidence="17 18">
    <name type="scientific">Reichenbachiella agariperforans</name>
    <dbReference type="NCBI Taxonomy" id="156994"/>
    <lineage>
        <taxon>Bacteria</taxon>
        <taxon>Pseudomonadati</taxon>
        <taxon>Bacteroidota</taxon>
        <taxon>Cytophagia</taxon>
        <taxon>Cytophagales</taxon>
        <taxon>Reichenbachiellaceae</taxon>
        <taxon>Reichenbachiella</taxon>
    </lineage>
</organism>
<dbReference type="InterPro" id="IPR003594">
    <property type="entry name" value="HATPase_dom"/>
</dbReference>
<feature type="modified residue" description="4-aspartylphosphate" evidence="12">
    <location>
        <position position="1163"/>
    </location>
</feature>
<dbReference type="GO" id="GO:0043565">
    <property type="term" value="F:sequence-specific DNA binding"/>
    <property type="evidence" value="ECO:0007669"/>
    <property type="project" value="InterPro"/>
</dbReference>
<accession>A0A1M6QDV2</accession>
<keyword evidence="18" id="KW-1185">Reference proteome</keyword>
<dbReference type="FunFam" id="3.30.565.10:FF:000037">
    <property type="entry name" value="Hybrid sensor histidine kinase/response regulator"/>
    <property type="match status" value="1"/>
</dbReference>
<feature type="chain" id="PRO_5012229405" description="histidine kinase" evidence="13">
    <location>
        <begin position="20"/>
        <end position="1370"/>
    </location>
</feature>
<dbReference type="InterPro" id="IPR009057">
    <property type="entry name" value="Homeodomain-like_sf"/>
</dbReference>
<keyword evidence="10" id="KW-0238">DNA-binding</keyword>
<evidence type="ECO:0000256" key="9">
    <source>
        <dbReference type="ARBA" id="ARBA00023015"/>
    </source>
</evidence>
<evidence type="ECO:0000313" key="18">
    <source>
        <dbReference type="Proteomes" id="UP000184474"/>
    </source>
</evidence>
<dbReference type="InterPro" id="IPR004358">
    <property type="entry name" value="Sig_transdc_His_kin-like_C"/>
</dbReference>
<dbReference type="InterPro" id="IPR011006">
    <property type="entry name" value="CheY-like_superfamily"/>
</dbReference>
<dbReference type="PROSITE" id="PS50109">
    <property type="entry name" value="HIS_KIN"/>
    <property type="match status" value="1"/>
</dbReference>
<dbReference type="InterPro" id="IPR011123">
    <property type="entry name" value="Y_Y_Y"/>
</dbReference>
<dbReference type="FunFam" id="1.10.287.130:FF:000034">
    <property type="entry name" value="Two-component system sensor histidine kinase/response regulator"/>
    <property type="match status" value="1"/>
</dbReference>
<keyword evidence="3 12" id="KW-0597">Phosphoprotein</keyword>
<dbReference type="SUPFAM" id="SSF55874">
    <property type="entry name" value="ATPase domain of HSP90 chaperone/DNA topoisomerase II/histidine kinase"/>
    <property type="match status" value="1"/>
</dbReference>
<dbReference type="InterPro" id="IPR013783">
    <property type="entry name" value="Ig-like_fold"/>
</dbReference>
<dbReference type="Gene3D" id="1.10.287.130">
    <property type="match status" value="1"/>
</dbReference>
<evidence type="ECO:0000256" key="13">
    <source>
        <dbReference type="SAM" id="SignalP"/>
    </source>
</evidence>
<evidence type="ECO:0000256" key="11">
    <source>
        <dbReference type="ARBA" id="ARBA00023163"/>
    </source>
</evidence>
<keyword evidence="6 17" id="KW-0418">Kinase</keyword>
<dbReference type="PROSITE" id="PS01124">
    <property type="entry name" value="HTH_ARAC_FAMILY_2"/>
    <property type="match status" value="1"/>
</dbReference>
<keyword evidence="13" id="KW-0732">Signal</keyword>
<evidence type="ECO:0000256" key="8">
    <source>
        <dbReference type="ARBA" id="ARBA00023012"/>
    </source>
</evidence>
<dbReference type="InterPro" id="IPR015943">
    <property type="entry name" value="WD40/YVTN_repeat-like_dom_sf"/>
</dbReference>
<dbReference type="Pfam" id="PF02518">
    <property type="entry name" value="HATPase_c"/>
    <property type="match status" value="1"/>
</dbReference>
<evidence type="ECO:0000259" key="16">
    <source>
        <dbReference type="PROSITE" id="PS50110"/>
    </source>
</evidence>
<evidence type="ECO:0000256" key="1">
    <source>
        <dbReference type="ARBA" id="ARBA00000085"/>
    </source>
</evidence>
<dbReference type="SUPFAM" id="SSF52172">
    <property type="entry name" value="CheY-like"/>
    <property type="match status" value="1"/>
</dbReference>
<dbReference type="InterPro" id="IPR005467">
    <property type="entry name" value="His_kinase_dom"/>
</dbReference>
<dbReference type="RefSeq" id="WP_073122339.1">
    <property type="nucleotide sequence ID" value="NZ_FRAA01000003.1"/>
</dbReference>
<gene>
    <name evidence="17" type="ORF">SAMN04488028_103281</name>
</gene>
<keyword evidence="11" id="KW-0804">Transcription</keyword>
<feature type="domain" description="HTH araC/xylS-type" evidence="14">
    <location>
        <begin position="1262"/>
        <end position="1361"/>
    </location>
</feature>
<dbReference type="Gene3D" id="2.130.10.10">
    <property type="entry name" value="YVTN repeat-like/Quinoprotein amine dehydrogenase"/>
    <property type="match status" value="2"/>
</dbReference>
<dbReference type="Pfam" id="PF00072">
    <property type="entry name" value="Response_reg"/>
    <property type="match status" value="1"/>
</dbReference>
<dbReference type="EC" id="2.7.13.3" evidence="2"/>
<dbReference type="Gene3D" id="3.40.50.2300">
    <property type="match status" value="1"/>
</dbReference>
<feature type="domain" description="Histidine kinase" evidence="15">
    <location>
        <begin position="849"/>
        <end position="1068"/>
    </location>
</feature>
<dbReference type="SUPFAM" id="SSF63829">
    <property type="entry name" value="Calcium-dependent phosphotriesterase"/>
    <property type="match status" value="3"/>
</dbReference>
<dbReference type="Gene3D" id="3.30.565.10">
    <property type="entry name" value="Histidine kinase-like ATPase, C-terminal domain"/>
    <property type="match status" value="1"/>
</dbReference>
<evidence type="ECO:0000256" key="7">
    <source>
        <dbReference type="ARBA" id="ARBA00022840"/>
    </source>
</evidence>
<sequence length="1370" mass="155179">MKQCIAVCVLMLYTWWSVADEGKLAFKHFHSAEGLSQSAVIAIAQDDFGMMWFGTRDGLNRYDGRSFQVFRTNPTDSTSLSNNDILEIKVDAKGDLWIGTYNGLNHYIQRSERFERYLASDAGENVLSNHTIRTLEVVSEDQIWVGTQEGLNIINPKTHEIRTIRHDTNRSNSLAGDYILDIYQDSRGAVWIATSNGLCVTRNPEATLLIFEDVPLGDSADLQTSFVQEVLEDPKGNMWVGTRDWGLFLVDPDGQTVAHYDTNTTPAMVHDNIRSLEYGLDGSLWIGTYTGLNRLMPNGEMIASLVDPRDQDGLSENKIKKVYCSDNGAVWVGTYFGGLNMWHEVNFNFNNLSQEPDGGGLSNNVVSAVLQDDETYYLGTEGGGLNIYNRSRGTFDYVSSSDGAIPSSNVKYLNWETKGERIWICTFDAGIVLWDLRNKKQVLRLSTKEGLSHNSVYDVVQDQVGHWVIGTFGGGLNLYDPVSGDLRWIQQQEDRAMGLSDNQVRSLMVDRTGNLWIATQNGLNLSTADAENPYESFQHYFYDEALENGQDVLFIEQSRDGTIWTATKEQGLYRMVDGAFQFVDIFGEVPNSSQIIHAIEEDAKGYFWVSSNNGIARFDPNTEEIKLFTESDGLNSNEYNNKSSLASEEGLMFFGSPRGVTWFDPSQLKSNPFTTQVVLSQLTVNNSQIVPNDSTNILAQTLALTEAIALDYDQSNFSIDFALPSYVNSKKNQFQYRLKGLESEWRQSMIPSVSYAIQNPGDYLFQIRGANNDGLWSDQWTELQIKVHPAPWRSVWAFVIYGFAIAVALLVLFRSIRSRTQLQYELDLELELHKKEQELTTSKLQFFTNISHEFRTPLTLILGPLEQILRDYQGSSAIYKQMKTMQHNASQLLKLINQLMDFRKMENKQAPLETAEGNLVKFVREIYLSFKTYARNGKYSYDFLSEEEEVLVFFDRDKLERVMYNLLSNAFKYTQENGTIRVEVHRRGTEVEIRVIDTGQGIPAETQDKIFDRFFQLPMDTAQSESQRGTGIGLALTKSIVDLHQGKVTVTSQVGQGSTFSVWLPLGSDHLLPNQVISNFKGSDALENYQPEVVTDWSEVIQNAVIQPKNADAKTVLVVEDNSDVRRFIIDILSAEYNIVEAENGKLGLRVAIREVPDLIISDVMMPEMDGIEFCTQVKANLKTSHTPFILLTARTSLIFKYEGLESGADEYINKPFNTKELQLKVRNLLRFVDNLKDRFQSNAEIAPSELTISSVDEEMLQRAIEIVDQNIDNQFFDVSLFCTELGVSRTMLFTKVKAWTNLTPNEFIHSMRMKRAANLLEQGKITVSQISFKVGFKNPKYFSKCFQKYHGSTPSQYADKFNTPPESKT</sequence>
<keyword evidence="4" id="KW-0808">Transferase</keyword>
<evidence type="ECO:0000256" key="4">
    <source>
        <dbReference type="ARBA" id="ARBA00022679"/>
    </source>
</evidence>
<dbReference type="SUPFAM" id="SSF46689">
    <property type="entry name" value="Homeodomain-like"/>
    <property type="match status" value="1"/>
</dbReference>
<dbReference type="SMART" id="SM00448">
    <property type="entry name" value="REC"/>
    <property type="match status" value="1"/>
</dbReference>
<proteinExistence type="predicted"/>
<evidence type="ECO:0000256" key="10">
    <source>
        <dbReference type="ARBA" id="ARBA00023125"/>
    </source>
</evidence>
<evidence type="ECO:0000259" key="15">
    <source>
        <dbReference type="PROSITE" id="PS50109"/>
    </source>
</evidence>
<dbReference type="Pfam" id="PF00512">
    <property type="entry name" value="HisKA"/>
    <property type="match status" value="1"/>
</dbReference>
<dbReference type="Proteomes" id="UP000184474">
    <property type="component" value="Unassembled WGS sequence"/>
</dbReference>
<evidence type="ECO:0000313" key="17">
    <source>
        <dbReference type="EMBL" id="SHK18243.1"/>
    </source>
</evidence>
<dbReference type="InterPro" id="IPR003661">
    <property type="entry name" value="HisK_dim/P_dom"/>
</dbReference>
<keyword evidence="8" id="KW-0902">Two-component regulatory system</keyword>
<dbReference type="Pfam" id="PF07494">
    <property type="entry name" value="Reg_prop"/>
    <property type="match status" value="4"/>
</dbReference>
<dbReference type="STRING" id="156994.SAMN04488028_103281"/>
<evidence type="ECO:0000256" key="3">
    <source>
        <dbReference type="ARBA" id="ARBA00022553"/>
    </source>
</evidence>
<evidence type="ECO:0000256" key="5">
    <source>
        <dbReference type="ARBA" id="ARBA00022741"/>
    </source>
</evidence>
<feature type="domain" description="Response regulatory" evidence="16">
    <location>
        <begin position="1115"/>
        <end position="1230"/>
    </location>
</feature>
<dbReference type="InterPro" id="IPR018060">
    <property type="entry name" value="HTH_AraC"/>
</dbReference>
<comment type="catalytic activity">
    <reaction evidence="1">
        <text>ATP + protein L-histidine = ADP + protein N-phospho-L-histidine.</text>
        <dbReference type="EC" id="2.7.13.3"/>
    </reaction>
</comment>
<reference evidence="18" key="1">
    <citation type="submission" date="2016-11" db="EMBL/GenBank/DDBJ databases">
        <authorList>
            <person name="Varghese N."/>
            <person name="Submissions S."/>
        </authorList>
    </citation>
    <scope>NUCLEOTIDE SEQUENCE [LARGE SCALE GENOMIC DNA]</scope>
    <source>
        <strain evidence="18">DSM 26134</strain>
    </source>
</reference>
<dbReference type="InterPro" id="IPR001789">
    <property type="entry name" value="Sig_transdc_resp-reg_receiver"/>
</dbReference>
<dbReference type="InterPro" id="IPR036890">
    <property type="entry name" value="HATPase_C_sf"/>
</dbReference>
<dbReference type="CDD" id="cd17574">
    <property type="entry name" value="REC_OmpR"/>
    <property type="match status" value="1"/>
</dbReference>
<dbReference type="SMART" id="SM00387">
    <property type="entry name" value="HATPase_c"/>
    <property type="match status" value="1"/>
</dbReference>
<dbReference type="PRINTS" id="PR00344">
    <property type="entry name" value="BCTRLSENSOR"/>
</dbReference>
<dbReference type="InterPro" id="IPR011110">
    <property type="entry name" value="Reg_prop"/>
</dbReference>
<dbReference type="PROSITE" id="PS00041">
    <property type="entry name" value="HTH_ARAC_FAMILY_1"/>
    <property type="match status" value="1"/>
</dbReference>
<dbReference type="SUPFAM" id="SSF47384">
    <property type="entry name" value="Homodimeric domain of signal transducing histidine kinase"/>
    <property type="match status" value="1"/>
</dbReference>
<dbReference type="EMBL" id="FRAA01000003">
    <property type="protein sequence ID" value="SHK18243.1"/>
    <property type="molecule type" value="Genomic_DNA"/>
</dbReference>
<keyword evidence="9" id="KW-0805">Transcription regulation</keyword>
<dbReference type="InterPro" id="IPR036097">
    <property type="entry name" value="HisK_dim/P_sf"/>
</dbReference>
<dbReference type="PROSITE" id="PS50110">
    <property type="entry name" value="RESPONSE_REGULATORY"/>
    <property type="match status" value="1"/>
</dbReference>
<evidence type="ECO:0000256" key="12">
    <source>
        <dbReference type="PROSITE-ProRule" id="PRU00169"/>
    </source>
</evidence>
<dbReference type="PANTHER" id="PTHR43547">
    <property type="entry name" value="TWO-COMPONENT HISTIDINE KINASE"/>
    <property type="match status" value="1"/>
</dbReference>
<dbReference type="InterPro" id="IPR018062">
    <property type="entry name" value="HTH_AraC-typ_CS"/>
</dbReference>
<dbReference type="PANTHER" id="PTHR43547:SF2">
    <property type="entry name" value="HYBRID SIGNAL TRANSDUCTION HISTIDINE KINASE C"/>
    <property type="match status" value="1"/>
</dbReference>
<name>A0A1M6QDV2_REIAG</name>
<evidence type="ECO:0000256" key="2">
    <source>
        <dbReference type="ARBA" id="ARBA00012438"/>
    </source>
</evidence>
<dbReference type="Pfam" id="PF12833">
    <property type="entry name" value="HTH_18"/>
    <property type="match status" value="1"/>
</dbReference>
<keyword evidence="5" id="KW-0547">Nucleotide-binding</keyword>
<dbReference type="GO" id="GO:0003700">
    <property type="term" value="F:DNA-binding transcription factor activity"/>
    <property type="evidence" value="ECO:0007669"/>
    <property type="project" value="InterPro"/>
</dbReference>
<dbReference type="Pfam" id="PF07495">
    <property type="entry name" value="Y_Y_Y"/>
    <property type="match status" value="1"/>
</dbReference>
<evidence type="ECO:0000259" key="14">
    <source>
        <dbReference type="PROSITE" id="PS01124"/>
    </source>
</evidence>
<dbReference type="Gene3D" id="2.60.40.10">
    <property type="entry name" value="Immunoglobulins"/>
    <property type="match status" value="1"/>
</dbReference>
<dbReference type="CDD" id="cd00082">
    <property type="entry name" value="HisKA"/>
    <property type="match status" value="1"/>
</dbReference>
<dbReference type="GO" id="GO:0005524">
    <property type="term" value="F:ATP binding"/>
    <property type="evidence" value="ECO:0007669"/>
    <property type="project" value="UniProtKB-KW"/>
</dbReference>
<feature type="signal peptide" evidence="13">
    <location>
        <begin position="1"/>
        <end position="19"/>
    </location>
</feature>
<protein>
    <recommendedName>
        <fullName evidence="2">histidine kinase</fullName>
        <ecNumber evidence="2">2.7.13.3</ecNumber>
    </recommendedName>
</protein>
<dbReference type="Gene3D" id="1.10.10.60">
    <property type="entry name" value="Homeodomain-like"/>
    <property type="match status" value="1"/>
</dbReference>
<keyword evidence="7" id="KW-0067">ATP-binding</keyword>
<evidence type="ECO:0000256" key="6">
    <source>
        <dbReference type="ARBA" id="ARBA00022777"/>
    </source>
</evidence>
<dbReference type="SMART" id="SM00388">
    <property type="entry name" value="HisKA"/>
    <property type="match status" value="1"/>
</dbReference>